<organism evidence="1 2">
    <name type="scientific">Robertmurraya kyonggiensis</name>
    <dbReference type="NCBI Taxonomy" id="1037680"/>
    <lineage>
        <taxon>Bacteria</taxon>
        <taxon>Bacillati</taxon>
        <taxon>Bacillota</taxon>
        <taxon>Bacilli</taxon>
        <taxon>Bacillales</taxon>
        <taxon>Bacillaceae</taxon>
        <taxon>Robertmurraya</taxon>
    </lineage>
</organism>
<dbReference type="OrthoDB" id="2876417at2"/>
<dbReference type="Proteomes" id="UP000307756">
    <property type="component" value="Unassembled WGS sequence"/>
</dbReference>
<comment type="caution">
    <text evidence="1">The sequence shown here is derived from an EMBL/GenBank/DDBJ whole genome shotgun (WGS) entry which is preliminary data.</text>
</comment>
<reference evidence="1 2" key="1">
    <citation type="journal article" date="2011" name="J. Microbiol.">
        <title>Bacillus kyonggiensis sp. nov., isolated from soil of a lettuce field.</title>
        <authorList>
            <person name="Dong K."/>
            <person name="Lee S."/>
        </authorList>
    </citation>
    <scope>NUCLEOTIDE SEQUENCE [LARGE SCALE GENOMIC DNA]</scope>
    <source>
        <strain evidence="1 2">NB22</strain>
    </source>
</reference>
<gene>
    <name evidence="1" type="ORF">FA727_01575</name>
</gene>
<keyword evidence="2" id="KW-1185">Reference proteome</keyword>
<protein>
    <submittedName>
        <fullName evidence="1">Uncharacterized protein</fullName>
    </submittedName>
</protein>
<dbReference type="RefSeq" id="WP_136828986.1">
    <property type="nucleotide sequence ID" value="NZ_SWBM01000001.1"/>
</dbReference>
<sequence length="105" mass="12620">MEKDNKPYQDPISKFMFGERFDEKEDDTVPVEQEERDWLFGKRTSRTKSSEENPINQIPFIGERLQNIDYMEMMQHFDTLMTSANDLKPLFKKIKPVLLEFLQKK</sequence>
<evidence type="ECO:0000313" key="1">
    <source>
        <dbReference type="EMBL" id="TKC18272.1"/>
    </source>
</evidence>
<dbReference type="EMBL" id="SWBM01000001">
    <property type="protein sequence ID" value="TKC18272.1"/>
    <property type="molecule type" value="Genomic_DNA"/>
</dbReference>
<proteinExistence type="predicted"/>
<evidence type="ECO:0000313" key="2">
    <source>
        <dbReference type="Proteomes" id="UP000307756"/>
    </source>
</evidence>
<name>A0A4U1D6T2_9BACI</name>
<accession>A0A4U1D6T2</accession>
<dbReference type="AlphaFoldDB" id="A0A4U1D6T2"/>